<evidence type="ECO:0000256" key="2">
    <source>
        <dbReference type="PROSITE-ProRule" id="PRU00401"/>
    </source>
</evidence>
<feature type="region of interest" description="Disordered" evidence="3">
    <location>
        <begin position="1"/>
        <end position="108"/>
    </location>
</feature>
<sequence length="374" mass="41745">MAPASAISPMGGYPSDGKLRKEKTDVSSGGNGTLSPSNDQSSQNSLLPSSGGNQTPKLERPNSLGQTKVSRRIQMQCYHGDHYDGTGPPGSTPPPHSSDGHHMHHQLSSHILLSELPEPPIPVSEIGPIPPPPMFSTPSPTMMTSRQQHGPILPSYSAAQQQIQQQQQVSGIHVNRLEICSIFTVLLQQQQHQHMLQQQMNYNDYDYDDQDDPDQDELDSEEEYMFSMQQPNPNIDTMRVEEIPAKEPIFNAVPKKSALKKKPSSNPGTPTQDTMNRPLIVRQDNNSTLNNRPIRFAIGIPSTLENKENAHPYVIREDNDSDESDGPILYRDENNPDRQTKIARKESLSLKLALRPNMDELISRNILHMQSYAI</sequence>
<accession>A0A9Q0N6C7</accession>
<feature type="repeat" description="RPEL" evidence="2">
    <location>
        <begin position="346"/>
        <end position="371"/>
    </location>
</feature>
<organism evidence="4 5">
    <name type="scientific">Pseudolycoriella hygida</name>
    <dbReference type="NCBI Taxonomy" id="35572"/>
    <lineage>
        <taxon>Eukaryota</taxon>
        <taxon>Metazoa</taxon>
        <taxon>Ecdysozoa</taxon>
        <taxon>Arthropoda</taxon>
        <taxon>Hexapoda</taxon>
        <taxon>Insecta</taxon>
        <taxon>Pterygota</taxon>
        <taxon>Neoptera</taxon>
        <taxon>Endopterygota</taxon>
        <taxon>Diptera</taxon>
        <taxon>Nematocera</taxon>
        <taxon>Sciaroidea</taxon>
        <taxon>Sciaridae</taxon>
        <taxon>Pseudolycoriella</taxon>
    </lineage>
</organism>
<gene>
    <name evidence="4" type="ORF">Bhyg_08681</name>
</gene>
<dbReference type="AlphaFoldDB" id="A0A9Q0N6C7"/>
<keyword evidence="1" id="KW-0677">Repeat</keyword>
<dbReference type="OrthoDB" id="5563016at2759"/>
<evidence type="ECO:0000256" key="1">
    <source>
        <dbReference type="ARBA" id="ARBA00022737"/>
    </source>
</evidence>
<protein>
    <submittedName>
        <fullName evidence="4">Uncharacterized protein</fullName>
    </submittedName>
</protein>
<reference evidence="4" key="1">
    <citation type="submission" date="2022-07" db="EMBL/GenBank/DDBJ databases">
        <authorList>
            <person name="Trinca V."/>
            <person name="Uliana J.V.C."/>
            <person name="Torres T.T."/>
            <person name="Ward R.J."/>
            <person name="Monesi N."/>
        </authorList>
    </citation>
    <scope>NUCLEOTIDE SEQUENCE</scope>
    <source>
        <strain evidence="4">HSMRA1968</strain>
        <tissue evidence="4">Whole embryos</tissue>
    </source>
</reference>
<dbReference type="EMBL" id="WJQU01000002">
    <property type="protein sequence ID" value="KAJ6643716.1"/>
    <property type="molecule type" value="Genomic_DNA"/>
</dbReference>
<evidence type="ECO:0000256" key="3">
    <source>
        <dbReference type="SAM" id="MobiDB-lite"/>
    </source>
</evidence>
<dbReference type="PROSITE" id="PS51073">
    <property type="entry name" value="RPEL"/>
    <property type="match status" value="1"/>
</dbReference>
<dbReference type="SMART" id="SM00707">
    <property type="entry name" value="RPEL"/>
    <property type="match status" value="1"/>
</dbReference>
<feature type="region of interest" description="Disordered" evidence="3">
    <location>
        <begin position="256"/>
        <end position="276"/>
    </location>
</feature>
<keyword evidence="5" id="KW-1185">Reference proteome</keyword>
<comment type="caution">
    <text evidence="4">The sequence shown here is derived from an EMBL/GenBank/DDBJ whole genome shotgun (WGS) entry which is preliminary data.</text>
</comment>
<proteinExistence type="predicted"/>
<dbReference type="InterPro" id="IPR004018">
    <property type="entry name" value="RPEL_repeat"/>
</dbReference>
<dbReference type="Gene3D" id="6.10.140.2130">
    <property type="match status" value="1"/>
</dbReference>
<dbReference type="Proteomes" id="UP001151699">
    <property type="component" value="Chromosome B"/>
</dbReference>
<feature type="compositionally biased region" description="Polar residues" evidence="3">
    <location>
        <begin position="33"/>
        <end position="56"/>
    </location>
</feature>
<evidence type="ECO:0000313" key="4">
    <source>
        <dbReference type="EMBL" id="KAJ6643716.1"/>
    </source>
</evidence>
<name>A0A9Q0N6C7_9DIPT</name>
<feature type="region of interest" description="Disordered" evidence="3">
    <location>
        <begin position="312"/>
        <end position="336"/>
    </location>
</feature>
<evidence type="ECO:0000313" key="5">
    <source>
        <dbReference type="Proteomes" id="UP001151699"/>
    </source>
</evidence>